<dbReference type="EMBL" id="CP104013">
    <property type="protein sequence ID" value="UYP46160.1"/>
    <property type="molecule type" value="Genomic_DNA"/>
</dbReference>
<organism evidence="2 3">
    <name type="scientific">Candidatus Lokiarchaeum ossiferum</name>
    <dbReference type="NCBI Taxonomy" id="2951803"/>
    <lineage>
        <taxon>Archaea</taxon>
        <taxon>Promethearchaeati</taxon>
        <taxon>Promethearchaeota</taxon>
        <taxon>Promethearchaeia</taxon>
        <taxon>Promethearchaeales</taxon>
        <taxon>Promethearchaeaceae</taxon>
        <taxon>Candidatus Lokiarchaeum</taxon>
    </lineage>
</organism>
<dbReference type="Proteomes" id="UP001208689">
    <property type="component" value="Chromosome"/>
</dbReference>
<sequence>MVNDRCEDFKKLGGFNLGIPIFNSKKTQIIDVVITKQSWIFIFVVFLDSWFIFVYKKNAFEDEKNMRRLVWGTVIGAMIGLLILAVTNNPFVIVGYFGLYLLAVVTIFQHFYEKIRTTEILQTTEQSSLNEN</sequence>
<keyword evidence="3" id="KW-1185">Reference proteome</keyword>
<reference evidence="2" key="1">
    <citation type="submission" date="2022-09" db="EMBL/GenBank/DDBJ databases">
        <title>Actin cytoskeleton and complex cell architecture in an #Asgard archaeon.</title>
        <authorList>
            <person name="Ponce Toledo R.I."/>
            <person name="Schleper C."/>
            <person name="Rodrigues Oliveira T."/>
            <person name="Wollweber F."/>
            <person name="Xu J."/>
            <person name="Rittmann S."/>
            <person name="Klingl A."/>
            <person name="Pilhofer M."/>
        </authorList>
    </citation>
    <scope>NUCLEOTIDE SEQUENCE</scope>
    <source>
        <strain evidence="2">B-35</strain>
    </source>
</reference>
<keyword evidence="1" id="KW-0812">Transmembrane</keyword>
<feature type="transmembrane region" description="Helical" evidence="1">
    <location>
        <begin position="93"/>
        <end position="112"/>
    </location>
</feature>
<keyword evidence="1" id="KW-0472">Membrane</keyword>
<evidence type="ECO:0000313" key="3">
    <source>
        <dbReference type="Proteomes" id="UP001208689"/>
    </source>
</evidence>
<accession>A0ABY6HRX7</accession>
<feature type="transmembrane region" description="Helical" evidence="1">
    <location>
        <begin position="68"/>
        <end position="87"/>
    </location>
</feature>
<proteinExistence type="predicted"/>
<evidence type="ECO:0000313" key="2">
    <source>
        <dbReference type="EMBL" id="UYP46160.1"/>
    </source>
</evidence>
<feature type="transmembrane region" description="Helical" evidence="1">
    <location>
        <begin position="38"/>
        <end position="56"/>
    </location>
</feature>
<name>A0ABY6HRX7_9ARCH</name>
<protein>
    <submittedName>
        <fullName evidence="2">Uncharacterized protein</fullName>
    </submittedName>
</protein>
<gene>
    <name evidence="2" type="ORF">NEF87_002445</name>
</gene>
<keyword evidence="1" id="KW-1133">Transmembrane helix</keyword>
<evidence type="ECO:0000256" key="1">
    <source>
        <dbReference type="SAM" id="Phobius"/>
    </source>
</evidence>